<dbReference type="RefSeq" id="WP_143164074.1">
    <property type="nucleotide sequence ID" value="NZ_FQYN01000003.1"/>
</dbReference>
<dbReference type="InterPro" id="IPR011990">
    <property type="entry name" value="TPR-like_helical_dom_sf"/>
</dbReference>
<protein>
    <recommendedName>
        <fullName evidence="4">SH3 domain-containing protein</fullName>
    </recommendedName>
</protein>
<keyword evidence="1" id="KW-1133">Transmembrane helix</keyword>
<gene>
    <name evidence="2" type="ORF">SAMN02745146_1871</name>
</gene>
<dbReference type="OrthoDB" id="977366at2"/>
<evidence type="ECO:0000256" key="1">
    <source>
        <dbReference type="SAM" id="Phobius"/>
    </source>
</evidence>
<feature type="transmembrane region" description="Helical" evidence="1">
    <location>
        <begin position="113"/>
        <end position="134"/>
    </location>
</feature>
<keyword evidence="1" id="KW-0812">Transmembrane</keyword>
<evidence type="ECO:0000313" key="3">
    <source>
        <dbReference type="Proteomes" id="UP000184418"/>
    </source>
</evidence>
<proteinExistence type="predicted"/>
<keyword evidence="1" id="KW-0472">Membrane</keyword>
<dbReference type="AlphaFoldDB" id="A0A1M6EYX2"/>
<dbReference type="EMBL" id="FQYN01000003">
    <property type="protein sequence ID" value="SHI90622.1"/>
    <property type="molecule type" value="Genomic_DNA"/>
</dbReference>
<sequence>MLLIQTTSGQTISPVLRKADSLFARGAYETAYPLYRQELRRHGRASDRSLLRMAYVQEGLGHYPAALYYLSLAQARQPRRTTWLKITEVAQNHRLTGYTTSWRQELIITFRRYYYRGLQGLLGVAVAGGILLLLRRGAARRWWLPYTTYLGLVALYLNVLVPDQTGLVARSRAALMAGPSAGASWLTTATAGDRLVVQGQEDIWYRVRWRGREAYIRRNDLLLVQ</sequence>
<keyword evidence="3" id="KW-1185">Reference proteome</keyword>
<dbReference type="Proteomes" id="UP000184418">
    <property type="component" value="Unassembled WGS sequence"/>
</dbReference>
<dbReference type="STRING" id="1121955.SAMN02745146_1871"/>
<accession>A0A1M6EYX2</accession>
<evidence type="ECO:0000313" key="2">
    <source>
        <dbReference type="EMBL" id="SHI90622.1"/>
    </source>
</evidence>
<feature type="transmembrane region" description="Helical" evidence="1">
    <location>
        <begin position="146"/>
        <end position="162"/>
    </location>
</feature>
<reference evidence="2 3" key="1">
    <citation type="submission" date="2016-11" db="EMBL/GenBank/DDBJ databases">
        <authorList>
            <person name="Jaros S."/>
            <person name="Januszkiewicz K."/>
            <person name="Wedrychowicz H."/>
        </authorList>
    </citation>
    <scope>NUCLEOTIDE SEQUENCE [LARGE SCALE GENOMIC DNA]</scope>
    <source>
        <strain evidence="2 3">DSM 21074</strain>
    </source>
</reference>
<dbReference type="SUPFAM" id="SSF48452">
    <property type="entry name" value="TPR-like"/>
    <property type="match status" value="1"/>
</dbReference>
<dbReference type="Gene3D" id="2.30.30.40">
    <property type="entry name" value="SH3 Domains"/>
    <property type="match status" value="1"/>
</dbReference>
<organism evidence="2 3">
    <name type="scientific">Hymenobacter daecheongensis DSM 21074</name>
    <dbReference type="NCBI Taxonomy" id="1121955"/>
    <lineage>
        <taxon>Bacteria</taxon>
        <taxon>Pseudomonadati</taxon>
        <taxon>Bacteroidota</taxon>
        <taxon>Cytophagia</taxon>
        <taxon>Cytophagales</taxon>
        <taxon>Hymenobacteraceae</taxon>
        <taxon>Hymenobacter</taxon>
    </lineage>
</organism>
<evidence type="ECO:0008006" key="4">
    <source>
        <dbReference type="Google" id="ProtNLM"/>
    </source>
</evidence>
<name>A0A1M6EYX2_9BACT</name>